<dbReference type="InterPro" id="IPR036291">
    <property type="entry name" value="NAD(P)-bd_dom_sf"/>
</dbReference>
<proteinExistence type="predicted"/>
<evidence type="ECO:0000256" key="1">
    <source>
        <dbReference type="SAM" id="MobiDB-lite"/>
    </source>
</evidence>
<dbReference type="EMBL" id="JBDIZK010000007">
    <property type="protein sequence ID" value="MEN3747998.1"/>
    <property type="molecule type" value="Genomic_DNA"/>
</dbReference>
<protein>
    <submittedName>
        <fullName evidence="2">SDR family oxidoreductase</fullName>
    </submittedName>
</protein>
<comment type="caution">
    <text evidence="2">The sequence shown here is derived from an EMBL/GenBank/DDBJ whole genome shotgun (WGS) entry which is preliminary data.</text>
</comment>
<gene>
    <name evidence="2" type="ORF">TPR58_12550</name>
</gene>
<evidence type="ECO:0000313" key="2">
    <source>
        <dbReference type="EMBL" id="MEN3747998.1"/>
    </source>
</evidence>
<reference evidence="2 3" key="1">
    <citation type="submission" date="2024-05" db="EMBL/GenBank/DDBJ databases">
        <title>Sphingomonas sp. HF-S3 16S ribosomal RNA gene Genome sequencing and assembly.</title>
        <authorList>
            <person name="Lee H."/>
        </authorList>
    </citation>
    <scope>NUCLEOTIDE SEQUENCE [LARGE SCALE GENOMIC DNA]</scope>
    <source>
        <strain evidence="2 3">HF-S3</strain>
    </source>
</reference>
<accession>A0ABV0B8V5</accession>
<dbReference type="SUPFAM" id="SSF51735">
    <property type="entry name" value="NAD(P)-binding Rossmann-fold domains"/>
    <property type="match status" value="1"/>
</dbReference>
<dbReference type="InterPro" id="IPR002347">
    <property type="entry name" value="SDR_fam"/>
</dbReference>
<sequence length="64" mass="6700">MDVDRRRQLARGHRLVQPGAQPFQSDRTRGTQLVAVAAAVAFLASPAARQITGAILSVDGGATT</sequence>
<keyword evidence="3" id="KW-1185">Reference proteome</keyword>
<evidence type="ECO:0000313" key="3">
    <source>
        <dbReference type="Proteomes" id="UP001427805"/>
    </source>
</evidence>
<dbReference type="Proteomes" id="UP001427805">
    <property type="component" value="Unassembled WGS sequence"/>
</dbReference>
<name>A0ABV0B8V5_9SPHN</name>
<dbReference type="Pfam" id="PF13561">
    <property type="entry name" value="adh_short_C2"/>
    <property type="match status" value="1"/>
</dbReference>
<dbReference type="Gene3D" id="3.40.50.720">
    <property type="entry name" value="NAD(P)-binding Rossmann-like Domain"/>
    <property type="match status" value="1"/>
</dbReference>
<feature type="region of interest" description="Disordered" evidence="1">
    <location>
        <begin position="1"/>
        <end position="27"/>
    </location>
</feature>
<organism evidence="2 3">
    <name type="scientific">Sphingomonas rustica</name>
    <dbReference type="NCBI Taxonomy" id="3103142"/>
    <lineage>
        <taxon>Bacteria</taxon>
        <taxon>Pseudomonadati</taxon>
        <taxon>Pseudomonadota</taxon>
        <taxon>Alphaproteobacteria</taxon>
        <taxon>Sphingomonadales</taxon>
        <taxon>Sphingomonadaceae</taxon>
        <taxon>Sphingomonas</taxon>
    </lineage>
</organism>